<feature type="compositionally biased region" description="Basic residues" evidence="1">
    <location>
        <begin position="31"/>
        <end position="43"/>
    </location>
</feature>
<gene>
    <name evidence="2" type="ORF">LCGC14_0479540</name>
</gene>
<feature type="region of interest" description="Disordered" evidence="1">
    <location>
        <begin position="31"/>
        <end position="57"/>
    </location>
</feature>
<evidence type="ECO:0000313" key="2">
    <source>
        <dbReference type="EMBL" id="KKN65638.1"/>
    </source>
</evidence>
<dbReference type="EMBL" id="LAZR01000519">
    <property type="protein sequence ID" value="KKN65638.1"/>
    <property type="molecule type" value="Genomic_DNA"/>
</dbReference>
<name>A0A0F9VIG5_9ZZZZ</name>
<evidence type="ECO:0000256" key="1">
    <source>
        <dbReference type="SAM" id="MobiDB-lite"/>
    </source>
</evidence>
<accession>A0A0F9VIG5</accession>
<comment type="caution">
    <text evidence="2">The sequence shown here is derived from an EMBL/GenBank/DDBJ whole genome shotgun (WGS) entry which is preliminary data.</text>
</comment>
<organism evidence="2">
    <name type="scientific">marine sediment metagenome</name>
    <dbReference type="NCBI Taxonomy" id="412755"/>
    <lineage>
        <taxon>unclassified sequences</taxon>
        <taxon>metagenomes</taxon>
        <taxon>ecological metagenomes</taxon>
    </lineage>
</organism>
<sequence>MNHCQGNECTTTIMPGKTHCKKCCLKAGRKASAKVRSKRKPKNNRSPYHGPDGKVRANMGLARLKERDRQNWLDRKAAEEAARAKGWFAYAIWQGTQR</sequence>
<protein>
    <submittedName>
        <fullName evidence="2">Uncharacterized protein</fullName>
    </submittedName>
</protein>
<proteinExistence type="predicted"/>
<reference evidence="2" key="1">
    <citation type="journal article" date="2015" name="Nature">
        <title>Complex archaea that bridge the gap between prokaryotes and eukaryotes.</title>
        <authorList>
            <person name="Spang A."/>
            <person name="Saw J.H."/>
            <person name="Jorgensen S.L."/>
            <person name="Zaremba-Niedzwiedzka K."/>
            <person name="Martijn J."/>
            <person name="Lind A.E."/>
            <person name="van Eijk R."/>
            <person name="Schleper C."/>
            <person name="Guy L."/>
            <person name="Ettema T.J."/>
        </authorList>
    </citation>
    <scope>NUCLEOTIDE SEQUENCE</scope>
</reference>
<dbReference type="AlphaFoldDB" id="A0A0F9VIG5"/>